<dbReference type="EMBL" id="KL363208">
    <property type="protein sequence ID" value="KFD54356.1"/>
    <property type="molecule type" value="Genomic_DNA"/>
</dbReference>
<keyword evidence="5" id="KW-1185">Reference proteome</keyword>
<dbReference type="GO" id="GO:0043015">
    <property type="term" value="F:gamma-tubulin binding"/>
    <property type="evidence" value="ECO:0007669"/>
    <property type="project" value="TreeGrafter"/>
</dbReference>
<organism evidence="3 5">
    <name type="scientific">Trichuris suis</name>
    <name type="common">pig whipworm</name>
    <dbReference type="NCBI Taxonomy" id="68888"/>
    <lineage>
        <taxon>Eukaryota</taxon>
        <taxon>Metazoa</taxon>
        <taxon>Ecdysozoa</taxon>
        <taxon>Nematoda</taxon>
        <taxon>Enoplea</taxon>
        <taxon>Dorylaimia</taxon>
        <taxon>Trichinellida</taxon>
        <taxon>Trichuridae</taxon>
        <taxon>Trichuris</taxon>
    </lineage>
</organism>
<evidence type="ECO:0000313" key="3">
    <source>
        <dbReference type="EMBL" id="KFD54356.1"/>
    </source>
</evidence>
<dbReference type="Proteomes" id="UP000030758">
    <property type="component" value="Unassembled WGS sequence"/>
</dbReference>
<dbReference type="AlphaFoldDB" id="A0A085MAW0"/>
<accession>A0A085MAW0</accession>
<comment type="similarity">
    <text evidence="1">Belongs to the BLOC1S2 family.</text>
</comment>
<dbReference type="InterPro" id="IPR019269">
    <property type="entry name" value="BLOC1_su2"/>
</dbReference>
<sequence length="132" mass="15013">MQSQQSSESEQAPSVSKPTGSERKERLTEVAENLVRKSTDYLKEQFDAATADYTLLQRMNLATANRYVQMRETVAGVNVTLETLNSLEDGLKPYIESIKELNEISARLEQAAYALDNYVKELNARFKMMQKL</sequence>
<dbReference type="GO" id="GO:0000930">
    <property type="term" value="C:gamma-tubulin complex"/>
    <property type="evidence" value="ECO:0007669"/>
    <property type="project" value="TreeGrafter"/>
</dbReference>
<dbReference type="EMBL" id="KL367532">
    <property type="protein sequence ID" value="KFD65819.1"/>
    <property type="molecule type" value="Genomic_DNA"/>
</dbReference>
<name>A0A085MAW0_9BILA</name>
<evidence type="ECO:0008006" key="6">
    <source>
        <dbReference type="Google" id="ProtNLM"/>
    </source>
</evidence>
<evidence type="ECO:0000313" key="4">
    <source>
        <dbReference type="EMBL" id="KFD65819.1"/>
    </source>
</evidence>
<dbReference type="GO" id="GO:0099078">
    <property type="term" value="C:BORC complex"/>
    <property type="evidence" value="ECO:0007669"/>
    <property type="project" value="TreeGrafter"/>
</dbReference>
<dbReference type="GO" id="GO:0031083">
    <property type="term" value="C:BLOC-1 complex"/>
    <property type="evidence" value="ECO:0007669"/>
    <property type="project" value="TreeGrafter"/>
</dbReference>
<dbReference type="PANTHER" id="PTHR46479:SF1">
    <property type="entry name" value="BIOGENESIS OF LYSOSOME-RELATED ORGANELLES COMPLEX 1 SUBUNIT 2"/>
    <property type="match status" value="1"/>
</dbReference>
<dbReference type="GO" id="GO:0032418">
    <property type="term" value="P:lysosome localization"/>
    <property type="evidence" value="ECO:0007669"/>
    <property type="project" value="TreeGrafter"/>
</dbReference>
<evidence type="ECO:0000256" key="1">
    <source>
        <dbReference type="ARBA" id="ARBA00008468"/>
    </source>
</evidence>
<feature type="region of interest" description="Disordered" evidence="2">
    <location>
        <begin position="1"/>
        <end position="27"/>
    </location>
</feature>
<evidence type="ECO:0000313" key="5">
    <source>
        <dbReference type="Proteomes" id="UP000030764"/>
    </source>
</evidence>
<protein>
    <recommendedName>
        <fullName evidence="6">Biogenesis of lysosome-related organelles complex 1 subunit 2</fullName>
    </recommendedName>
</protein>
<dbReference type="Proteomes" id="UP000030764">
    <property type="component" value="Unassembled WGS sequence"/>
</dbReference>
<proteinExistence type="inferred from homology"/>
<feature type="compositionally biased region" description="Low complexity" evidence="2">
    <location>
        <begin position="1"/>
        <end position="11"/>
    </location>
</feature>
<reference evidence="3 5" key="1">
    <citation type="journal article" date="2014" name="Nat. Genet.">
        <title>Genome and transcriptome of the porcine whipworm Trichuris suis.</title>
        <authorList>
            <person name="Jex A.R."/>
            <person name="Nejsum P."/>
            <person name="Schwarz E.M."/>
            <person name="Hu L."/>
            <person name="Young N.D."/>
            <person name="Hall R.S."/>
            <person name="Korhonen P.K."/>
            <person name="Liao S."/>
            <person name="Thamsborg S."/>
            <person name="Xia J."/>
            <person name="Xu P."/>
            <person name="Wang S."/>
            <person name="Scheerlinck J.P."/>
            <person name="Hofmann A."/>
            <person name="Sternberg P.W."/>
            <person name="Wang J."/>
            <person name="Gasser R.B."/>
        </authorList>
    </citation>
    <scope>NUCLEOTIDE SEQUENCE [LARGE SCALE GENOMIC DNA]</scope>
    <source>
        <strain evidence="4">DCEP-RM93F</strain>
        <strain evidence="3">DCEP-RM93M</strain>
    </source>
</reference>
<evidence type="ECO:0000256" key="2">
    <source>
        <dbReference type="SAM" id="MobiDB-lite"/>
    </source>
</evidence>
<dbReference type="OrthoDB" id="244061at2759"/>
<dbReference type="GO" id="GO:0016197">
    <property type="term" value="P:endosomal transport"/>
    <property type="evidence" value="ECO:0007669"/>
    <property type="project" value="TreeGrafter"/>
</dbReference>
<dbReference type="PANTHER" id="PTHR46479">
    <property type="entry name" value="BIOGENESIS OF LYSOSOME-RELATED ORGANELLES COMPLEX 1 SUBUNIT 2"/>
    <property type="match status" value="1"/>
</dbReference>
<dbReference type="Pfam" id="PF10046">
    <property type="entry name" value="BLOC1_2"/>
    <property type="match status" value="1"/>
</dbReference>
<gene>
    <name evidence="3" type="ORF">M513_04699</name>
    <name evidence="4" type="ORF">M514_04699</name>
</gene>